<protein>
    <submittedName>
        <fullName evidence="2">Uncharacterized protein</fullName>
    </submittedName>
</protein>
<sequence>SDDGINIAYLDTQFVGYLVISTFIAFTKW</sequence>
<gene>
    <name evidence="2" type="ORF">S12H4_48022</name>
</gene>
<evidence type="ECO:0000256" key="1">
    <source>
        <dbReference type="SAM" id="Phobius"/>
    </source>
</evidence>
<dbReference type="AlphaFoldDB" id="X1VCA6"/>
<dbReference type="EMBL" id="BARW01029963">
    <property type="protein sequence ID" value="GAJ14847.1"/>
    <property type="molecule type" value="Genomic_DNA"/>
</dbReference>
<feature type="transmembrane region" description="Helical" evidence="1">
    <location>
        <begin position="6"/>
        <end position="26"/>
    </location>
</feature>
<keyword evidence="1" id="KW-0472">Membrane</keyword>
<comment type="caution">
    <text evidence="2">The sequence shown here is derived from an EMBL/GenBank/DDBJ whole genome shotgun (WGS) entry which is preliminary data.</text>
</comment>
<evidence type="ECO:0000313" key="2">
    <source>
        <dbReference type="EMBL" id="GAJ14847.1"/>
    </source>
</evidence>
<proteinExistence type="predicted"/>
<keyword evidence="1" id="KW-0812">Transmembrane</keyword>
<name>X1VCA6_9ZZZZ</name>
<feature type="non-terminal residue" evidence="2">
    <location>
        <position position="1"/>
    </location>
</feature>
<organism evidence="2">
    <name type="scientific">marine sediment metagenome</name>
    <dbReference type="NCBI Taxonomy" id="412755"/>
    <lineage>
        <taxon>unclassified sequences</taxon>
        <taxon>metagenomes</taxon>
        <taxon>ecological metagenomes</taxon>
    </lineage>
</organism>
<reference evidence="2" key="1">
    <citation type="journal article" date="2014" name="Front. Microbiol.">
        <title>High frequency of phylogenetically diverse reductive dehalogenase-homologous genes in deep subseafloor sedimentary metagenomes.</title>
        <authorList>
            <person name="Kawai M."/>
            <person name="Futagami T."/>
            <person name="Toyoda A."/>
            <person name="Takaki Y."/>
            <person name="Nishi S."/>
            <person name="Hori S."/>
            <person name="Arai W."/>
            <person name="Tsubouchi T."/>
            <person name="Morono Y."/>
            <person name="Uchiyama I."/>
            <person name="Ito T."/>
            <person name="Fujiyama A."/>
            <person name="Inagaki F."/>
            <person name="Takami H."/>
        </authorList>
    </citation>
    <scope>NUCLEOTIDE SEQUENCE</scope>
    <source>
        <strain evidence="2">Expedition CK06-06</strain>
    </source>
</reference>
<keyword evidence="1" id="KW-1133">Transmembrane helix</keyword>
<accession>X1VCA6</accession>